<feature type="non-terminal residue" evidence="1">
    <location>
        <position position="1"/>
    </location>
</feature>
<comment type="caution">
    <text evidence="1">The sequence shown here is derived from an EMBL/GenBank/DDBJ whole genome shotgun (WGS) entry which is preliminary data.</text>
</comment>
<reference evidence="2" key="1">
    <citation type="submission" date="2012-11" db="EMBL/GenBank/DDBJ databases">
        <authorList>
            <person name="Lucero-Rivera Y.E."/>
            <person name="Tovar-Ramirez D."/>
        </authorList>
    </citation>
    <scope>NUCLEOTIDE SEQUENCE [LARGE SCALE GENOMIC DNA]</scope>
    <source>
        <strain evidence="2">Araruama</strain>
    </source>
</reference>
<proteinExistence type="predicted"/>
<evidence type="ECO:0008006" key="3">
    <source>
        <dbReference type="Google" id="ProtNLM"/>
    </source>
</evidence>
<sequence>SPGATIDQDAIDYNTHLAYQSLLIQGYSDETIYLMASYQYNTVDNDATHQNIEYAIKNWAKDNDAELVLYLIGNGHSHYFDLNPQELLSASDLNSWLDDFQNELSVDLTLIMDSSQSGHFISHLKSTDDQKRIIICSTSENQNALFLSKGLISFSGFSGRKFKME</sequence>
<dbReference type="AlphaFoldDB" id="A0A1V1NTI5"/>
<dbReference type="Proteomes" id="UP000189670">
    <property type="component" value="Unassembled WGS sequence"/>
</dbReference>
<dbReference type="Gene3D" id="3.40.50.1460">
    <property type="match status" value="1"/>
</dbReference>
<accession>A0A1V1NTI5</accession>
<dbReference type="EMBL" id="ATBP01002416">
    <property type="protein sequence ID" value="ETR65881.1"/>
    <property type="molecule type" value="Genomic_DNA"/>
</dbReference>
<evidence type="ECO:0000313" key="2">
    <source>
        <dbReference type="Proteomes" id="UP000189670"/>
    </source>
</evidence>
<organism evidence="1 2">
    <name type="scientific">Candidatus Magnetoglobus multicellularis str. Araruama</name>
    <dbReference type="NCBI Taxonomy" id="890399"/>
    <lineage>
        <taxon>Bacteria</taxon>
        <taxon>Pseudomonadati</taxon>
        <taxon>Thermodesulfobacteriota</taxon>
        <taxon>Desulfobacteria</taxon>
        <taxon>Desulfobacterales</taxon>
        <taxon>Desulfobacteraceae</taxon>
        <taxon>Candidatus Magnetoglobus</taxon>
    </lineage>
</organism>
<name>A0A1V1NTI5_9BACT</name>
<evidence type="ECO:0000313" key="1">
    <source>
        <dbReference type="EMBL" id="ETR65881.1"/>
    </source>
</evidence>
<gene>
    <name evidence="1" type="ORF">OMM_13574</name>
</gene>
<protein>
    <recommendedName>
        <fullName evidence="3">Peptidase C14 caspase catalytic subunit p20</fullName>
    </recommendedName>
</protein>